<evidence type="ECO:0000313" key="2">
    <source>
        <dbReference type="EMBL" id="MDO3383828.1"/>
    </source>
</evidence>
<dbReference type="Proteomes" id="UP001168380">
    <property type="component" value="Unassembled WGS sequence"/>
</dbReference>
<protein>
    <submittedName>
        <fullName evidence="2">Uncharacterized protein</fullName>
    </submittedName>
</protein>
<feature type="signal peptide" evidence="1">
    <location>
        <begin position="1"/>
        <end position="18"/>
    </location>
</feature>
<name>A0ABT8TKD2_9GAMM</name>
<dbReference type="RefSeq" id="WP_302714883.1">
    <property type="nucleotide sequence ID" value="NZ_JAULRT010000062.1"/>
</dbReference>
<feature type="chain" id="PRO_5045845669" evidence="1">
    <location>
        <begin position="19"/>
        <end position="179"/>
    </location>
</feature>
<comment type="caution">
    <text evidence="2">The sequence shown here is derived from an EMBL/GenBank/DDBJ whole genome shotgun (WGS) entry which is preliminary data.</text>
</comment>
<keyword evidence="3" id="KW-1185">Reference proteome</keyword>
<reference evidence="2" key="1">
    <citation type="submission" date="2023-07" db="EMBL/GenBank/DDBJ databases">
        <title>Gilvimarinus algae sp. nov., isolated from the surface of Kelp.</title>
        <authorList>
            <person name="Sun Y.Y."/>
            <person name="Gong Y."/>
            <person name="Du Z.J."/>
        </authorList>
    </citation>
    <scope>NUCLEOTIDE SEQUENCE</scope>
    <source>
        <strain evidence="2">SDUM040014</strain>
    </source>
</reference>
<dbReference type="EMBL" id="JAULRT010000062">
    <property type="protein sequence ID" value="MDO3383828.1"/>
    <property type="molecule type" value="Genomic_DNA"/>
</dbReference>
<organism evidence="2 3">
    <name type="scientific">Gilvimarinus algae</name>
    <dbReference type="NCBI Taxonomy" id="3058037"/>
    <lineage>
        <taxon>Bacteria</taxon>
        <taxon>Pseudomonadati</taxon>
        <taxon>Pseudomonadota</taxon>
        <taxon>Gammaproteobacteria</taxon>
        <taxon>Cellvibrionales</taxon>
        <taxon>Cellvibrionaceae</taxon>
        <taxon>Gilvimarinus</taxon>
    </lineage>
</organism>
<sequence length="179" mass="19379">MRTMIVLLAALYAMNVIAEEPANFHANFQQSCRNHQQGLGATAAAAEQRCGCMAQVLTQEASAEEQDVYLSGNFTVLSAVKERSAAALEKCEAETPAKVLKSGSNTFSFAVCKHWLGTTYHACKRTITGGHAWCFVGNDNLNPGDVLCKDAPEDKTCTKDTVQFGIIPTLLPKDICTFQ</sequence>
<accession>A0ABT8TKD2</accession>
<gene>
    <name evidence="2" type="ORF">QWI16_16715</name>
</gene>
<evidence type="ECO:0000313" key="3">
    <source>
        <dbReference type="Proteomes" id="UP001168380"/>
    </source>
</evidence>
<proteinExistence type="predicted"/>
<evidence type="ECO:0000256" key="1">
    <source>
        <dbReference type="SAM" id="SignalP"/>
    </source>
</evidence>
<keyword evidence="1" id="KW-0732">Signal</keyword>